<feature type="compositionally biased region" description="Pro residues" evidence="1">
    <location>
        <begin position="1858"/>
        <end position="1867"/>
    </location>
</feature>
<feature type="compositionally biased region" description="Basic and acidic residues" evidence="1">
    <location>
        <begin position="1554"/>
        <end position="1565"/>
    </location>
</feature>
<feature type="compositionally biased region" description="Acidic residues" evidence="1">
    <location>
        <begin position="1591"/>
        <end position="1613"/>
    </location>
</feature>
<feature type="compositionally biased region" description="Basic and acidic residues" evidence="1">
    <location>
        <begin position="1732"/>
        <end position="1744"/>
    </location>
</feature>
<feature type="compositionally biased region" description="Acidic residues" evidence="1">
    <location>
        <begin position="1141"/>
        <end position="1150"/>
    </location>
</feature>
<comment type="caution">
    <text evidence="3">The sequence shown here is derived from an EMBL/GenBank/DDBJ whole genome shotgun (WGS) entry which is preliminary data.</text>
</comment>
<dbReference type="EMBL" id="JAACJM010000179">
    <property type="protein sequence ID" value="KAF5340129.1"/>
    <property type="molecule type" value="Genomic_DNA"/>
</dbReference>
<feature type="compositionally biased region" description="Acidic residues" evidence="1">
    <location>
        <begin position="640"/>
        <end position="653"/>
    </location>
</feature>
<feature type="compositionally biased region" description="Low complexity" evidence="1">
    <location>
        <begin position="812"/>
        <end position="825"/>
    </location>
</feature>
<feature type="compositionally biased region" description="Basic and acidic residues" evidence="1">
    <location>
        <begin position="705"/>
        <end position="714"/>
    </location>
</feature>
<dbReference type="PANTHER" id="PTHR35711:SF1">
    <property type="entry name" value="ECTODERMAL, ISOFORM F"/>
    <property type="match status" value="1"/>
</dbReference>
<feature type="compositionally biased region" description="Low complexity" evidence="1">
    <location>
        <begin position="1467"/>
        <end position="1482"/>
    </location>
</feature>
<protein>
    <recommendedName>
        <fullName evidence="2">BBC1/AIM3 cysteine proteinase-fold domain-containing protein</fullName>
    </recommendedName>
</protein>
<dbReference type="InterPro" id="IPR057402">
    <property type="entry name" value="AIM3_BBC1_C"/>
</dbReference>
<feature type="compositionally biased region" description="Basic and acidic residues" evidence="1">
    <location>
        <begin position="967"/>
        <end position="986"/>
    </location>
</feature>
<feature type="compositionally biased region" description="Basic and acidic residues" evidence="1">
    <location>
        <begin position="598"/>
        <end position="622"/>
    </location>
</feature>
<proteinExistence type="predicted"/>
<dbReference type="OrthoDB" id="3226064at2759"/>
<evidence type="ECO:0000259" key="2">
    <source>
        <dbReference type="Pfam" id="PF25459"/>
    </source>
</evidence>
<dbReference type="PANTHER" id="PTHR35711">
    <property type="entry name" value="EXPRESSED PROTEIN"/>
    <property type="match status" value="1"/>
</dbReference>
<feature type="compositionally biased region" description="Basic and acidic residues" evidence="1">
    <location>
        <begin position="1687"/>
        <end position="1707"/>
    </location>
</feature>
<feature type="compositionally biased region" description="Basic and acidic residues" evidence="1">
    <location>
        <begin position="1322"/>
        <end position="1333"/>
    </location>
</feature>
<feature type="compositionally biased region" description="Basic and acidic residues" evidence="1">
    <location>
        <begin position="742"/>
        <end position="758"/>
    </location>
</feature>
<feature type="compositionally biased region" description="Pro residues" evidence="1">
    <location>
        <begin position="1264"/>
        <end position="1281"/>
    </location>
</feature>
<feature type="compositionally biased region" description="Low complexity" evidence="1">
    <location>
        <begin position="1649"/>
        <end position="1667"/>
    </location>
</feature>
<feature type="compositionally biased region" description="Low complexity" evidence="1">
    <location>
        <begin position="1065"/>
        <end position="1075"/>
    </location>
</feature>
<evidence type="ECO:0000313" key="4">
    <source>
        <dbReference type="Proteomes" id="UP000559256"/>
    </source>
</evidence>
<reference evidence="3 4" key="1">
    <citation type="journal article" date="2020" name="ISME J.">
        <title>Uncovering the hidden diversity of litter-decomposition mechanisms in mushroom-forming fungi.</title>
        <authorList>
            <person name="Floudas D."/>
            <person name="Bentzer J."/>
            <person name="Ahren D."/>
            <person name="Johansson T."/>
            <person name="Persson P."/>
            <person name="Tunlid A."/>
        </authorList>
    </citation>
    <scope>NUCLEOTIDE SEQUENCE [LARGE SCALE GENOMIC DNA]</scope>
    <source>
        <strain evidence="3 4">CBS 291.85</strain>
    </source>
</reference>
<feature type="region of interest" description="Disordered" evidence="1">
    <location>
        <begin position="465"/>
        <end position="1876"/>
    </location>
</feature>
<dbReference type="Pfam" id="PF25459">
    <property type="entry name" value="AIM3_BBC1_C"/>
    <property type="match status" value="1"/>
</dbReference>
<feature type="compositionally biased region" description="Basic and acidic residues" evidence="1">
    <location>
        <begin position="896"/>
        <end position="940"/>
    </location>
</feature>
<feature type="compositionally biased region" description="Pro residues" evidence="1">
    <location>
        <begin position="1801"/>
        <end position="1824"/>
    </location>
</feature>
<evidence type="ECO:0000313" key="3">
    <source>
        <dbReference type="EMBL" id="KAF5340129.1"/>
    </source>
</evidence>
<feature type="compositionally biased region" description="Pro residues" evidence="1">
    <location>
        <begin position="1639"/>
        <end position="1648"/>
    </location>
</feature>
<feature type="compositionally biased region" description="Acidic residues" evidence="1">
    <location>
        <begin position="944"/>
        <end position="953"/>
    </location>
</feature>
<feature type="compositionally biased region" description="Low complexity" evidence="1">
    <location>
        <begin position="659"/>
        <end position="670"/>
    </location>
</feature>
<feature type="compositionally biased region" description="Low complexity" evidence="1">
    <location>
        <begin position="759"/>
        <end position="779"/>
    </location>
</feature>
<feature type="compositionally biased region" description="Basic and acidic residues" evidence="1">
    <location>
        <begin position="1401"/>
        <end position="1411"/>
    </location>
</feature>
<gene>
    <name evidence="3" type="ORF">D9758_013144</name>
</gene>
<feature type="compositionally biased region" description="Low complexity" evidence="1">
    <location>
        <begin position="498"/>
        <end position="509"/>
    </location>
</feature>
<feature type="compositionally biased region" description="Basic and acidic residues" evidence="1">
    <location>
        <begin position="1294"/>
        <end position="1311"/>
    </location>
</feature>
<feature type="compositionally biased region" description="Low complexity" evidence="1">
    <location>
        <begin position="1027"/>
        <end position="1038"/>
    </location>
</feature>
<sequence length="2067" mass="223130">MMFFASFFSTLTNDQHLWRELWSAQPFDDPLTCVSPIGRRRTDPFDWKGELQIIIRARTILENISLCKPHERCTTLQTLLNLASWVPPLKTQSDNDNVSQNILWVFALTRGGNFIDHRRIPWEQDEEERQLRAKLHTILGILPMDLENEAIIQARAVVYSMRNYTWANEFGPFKADGRVNWEHVKAIHHTISMHLLPPIEDMDFLMLLYPLSAPRSQIVIPQGVDLDQEDDWAGVEGYWNVSFCFCDHHLLIRYNSSAAPPAPLDNMYISDPLFREVFRTLEVKLHVTRVVPDSKHPGRPQIYFVGVMSHPSTSIMNGYVKMTDDGHVRWHFVSGESGNAIWSCEGVQVGGVRSAYGVLGSWTTIFHDVDDPVGPFLLQKLEIPDLAGVEPAGPAHAFIKARSRPGRESSAIREKVRYPHLDYSSSLSFPYHKYLRTSCSPMSDQPSPPKPKPGSLRDRIAAFEKPAQQASSNAPPPPRPKPGNIPWKPRQLSPPTSPAAADDSTSASGSGSGSGSGATEGSSYKKFGSGMSASDAKESITKGGGGSLKERMAALQGKGGFGAPPPLAPKPAVEKPKWKPPPQVVKAGGDDDDDDNEDGNKPKPVDTEPKDKEEGGEERVKSPDASSVKSGEESVGAEADASEEAGEPDPEEEERQRRAAIAARMAKLGGARVGMGPPVFGRPMVPKKPEVMKSPPATQPTPSQEVKEEVKEDVSNTEPSAAAADGEPLKSPPSIVEEAGTAEEKDTTKSVPDEERKASAATDSSSLLSPDSNASSPPARTTPTSMPLPAAPRRAGPPRRKVKSPVPEPEPEAVSEPVAEPASESLAIGTEEGDITAAPDKEPEESTTTKEERERAHAEPSTQTRDSVDSGSAAAGGPPGGGVEEEETGHAPPIHAHMESAPESPEKVLSDEKLVAEEPKPVAEERDTSVDIVEQHKDAGELEQQLESEETREEEIKGSAAEPVAAGEREVEEKHEYEQSKEQEQVHEEEEEDEETRRKRIAERVAKMGGFNPFSLPPKPQRRPSEDPSSPVSVSSTSQKRTSGISLTKEEREGSIGSVEQQNIRKSSMDSSSGSFPPPPVRRSSQMSAKSVSVASPTSPPARKPSVDSTHLEGVGKQGDDHALSAAASKHITPSGITEEPHDDEDEDDSIPVPVHRASISENKATEEHEDDTRFRNLEGKDESAPRPASISSPPPMNLSSRPPAPARQASTSSNASAAPIFVPPPPPKMSPPDDGAAAVSSPQSDRAVPPPPAVPEDYDVEEPAPPVPQRRSIPPPPRMIPQPSEEQEYTDAEAERKEPHTAVSHGHVEESASPIAVPVPEPRRLPPRRVHDDEGENSDSSVPLPHPHRRSIPTLAPSQASDVEDDVAAKVILPRRMVPPPPPVSAIEPGSDDDDDDEEVPHAREEKEEILPTPPRRAVTPERRSPQQEPLIVPPPPVPAQTRPDSIAERRSVPVPAIPQARVAAEPESVQPSVLSPSLSVSEEDSEVLDEDEGAYSSICIDADPIDPSFHSPSRRASALNLQSASPPPSAPSFGTEPAPAAQPEEPVEDEETVRRRTIAERMAKLGGIRFGAAPIPTSRPAPPPKRATEDDEGQYEDVAEEAPSELTEEEEERARKERIAAKLASMGGMRIGMMPGTMPPRPPPVRTPSVPVESPTSPASASAAPRVPPHRAVPPPVPQSLSHSQEFDSEHESQANSEDGVKVEAEESEIEEVNYEDVEEEAPPPPVPTREGRRVPSGDHAGRPTQPSSRPPVPTALPRRTSTDTTTTRKSSTGSTQNYQTAYQKPHSDYVMVEDPEPAEPVPPRITSRPPPARAPPPPGPPSAGIDPSDSQWEMPSAPTAESVAAPKRTSGRPPARAPPPPGPSSPGMEPAESQWEMPTIPSVDFGRNADLSLSWNESDIPAPVKEPSAPPAPAANQVLSSDDLMAIWGRVGVQICEVATALHDKSKKALIGDGTYHGFVTATLKEVPNTAPISPNSYGYLIYQQSGSAVQKRVSDILPGDILWMQDAKLKGHKGIQTYHQSVGVGDPLVGVVSEFEAKKFKVRVFQANQHVGQQVSSALSREG</sequence>
<feature type="compositionally biased region" description="Pro residues" evidence="1">
    <location>
        <begin position="1222"/>
        <end position="1231"/>
    </location>
</feature>
<name>A0A8H5CE82_9AGAR</name>
<organism evidence="3 4">
    <name type="scientific">Tetrapyrgos nigripes</name>
    <dbReference type="NCBI Taxonomy" id="182062"/>
    <lineage>
        <taxon>Eukaryota</taxon>
        <taxon>Fungi</taxon>
        <taxon>Dikarya</taxon>
        <taxon>Basidiomycota</taxon>
        <taxon>Agaricomycotina</taxon>
        <taxon>Agaricomycetes</taxon>
        <taxon>Agaricomycetidae</taxon>
        <taxon>Agaricales</taxon>
        <taxon>Marasmiineae</taxon>
        <taxon>Marasmiaceae</taxon>
        <taxon>Tetrapyrgos</taxon>
    </lineage>
</organism>
<feature type="compositionally biased region" description="Acidic residues" evidence="1">
    <location>
        <begin position="1708"/>
        <end position="1724"/>
    </location>
</feature>
<feature type="compositionally biased region" description="Basic and acidic residues" evidence="1">
    <location>
        <begin position="1164"/>
        <end position="1185"/>
    </location>
</feature>
<feature type="compositionally biased region" description="Acidic residues" evidence="1">
    <location>
        <begin position="1483"/>
        <end position="1495"/>
    </location>
</feature>
<feature type="compositionally biased region" description="Low complexity" evidence="1">
    <location>
        <begin position="1761"/>
        <end position="1778"/>
    </location>
</feature>
<dbReference type="Proteomes" id="UP000559256">
    <property type="component" value="Unassembled WGS sequence"/>
</dbReference>
<accession>A0A8H5CE82</accession>
<feature type="domain" description="BBC1/AIM3 cysteine proteinase-fold" evidence="2">
    <location>
        <begin position="1919"/>
        <end position="2058"/>
    </location>
</feature>
<feature type="compositionally biased region" description="Low complexity" evidence="1">
    <location>
        <begin position="1082"/>
        <end position="1097"/>
    </location>
</feature>
<keyword evidence="4" id="KW-1185">Reference proteome</keyword>
<feature type="compositionally biased region" description="Acidic residues" evidence="1">
    <location>
        <begin position="1391"/>
        <end position="1400"/>
    </location>
</feature>
<feature type="compositionally biased region" description="Basic and acidic residues" evidence="1">
    <location>
        <begin position="847"/>
        <end position="858"/>
    </location>
</feature>
<evidence type="ECO:0000256" key="1">
    <source>
        <dbReference type="SAM" id="MobiDB-lite"/>
    </source>
</evidence>
<feature type="compositionally biased region" description="Pro residues" evidence="1">
    <location>
        <begin position="474"/>
        <end position="483"/>
    </location>
</feature>